<evidence type="ECO:0000313" key="3">
    <source>
        <dbReference type="Proteomes" id="UP001141552"/>
    </source>
</evidence>
<accession>A0A9Q0J8W0</accession>
<dbReference type="Proteomes" id="UP001141552">
    <property type="component" value="Unassembled WGS sequence"/>
</dbReference>
<protein>
    <submittedName>
        <fullName evidence="2">Uncharacterized protein</fullName>
    </submittedName>
</protein>
<name>A0A9Q0J8W0_9ROSI</name>
<evidence type="ECO:0000256" key="1">
    <source>
        <dbReference type="SAM" id="MobiDB-lite"/>
    </source>
</evidence>
<feature type="compositionally biased region" description="Polar residues" evidence="1">
    <location>
        <begin position="153"/>
        <end position="169"/>
    </location>
</feature>
<reference evidence="2" key="1">
    <citation type="submission" date="2022-02" db="EMBL/GenBank/DDBJ databases">
        <authorList>
            <person name="Henning P.M."/>
            <person name="McCubbin A.G."/>
            <person name="Shore J.S."/>
        </authorList>
    </citation>
    <scope>NUCLEOTIDE SEQUENCE</scope>
    <source>
        <strain evidence="2">F60SS</strain>
        <tissue evidence="2">Leaves</tissue>
    </source>
</reference>
<feature type="compositionally biased region" description="Gly residues" evidence="1">
    <location>
        <begin position="1"/>
        <end position="11"/>
    </location>
</feature>
<gene>
    <name evidence="2" type="ORF">Tsubulata_010103</name>
</gene>
<feature type="region of interest" description="Disordered" evidence="1">
    <location>
        <begin position="200"/>
        <end position="247"/>
    </location>
</feature>
<dbReference type="AlphaFoldDB" id="A0A9Q0J8W0"/>
<reference evidence="2" key="2">
    <citation type="journal article" date="2023" name="Plants (Basel)">
        <title>Annotation of the Turnera subulata (Passifloraceae) Draft Genome Reveals the S-Locus Evolved after the Divergence of Turneroideae from Passifloroideae in a Stepwise Manner.</title>
        <authorList>
            <person name="Henning P.M."/>
            <person name="Roalson E.H."/>
            <person name="Mir W."/>
            <person name="McCubbin A.G."/>
            <person name="Shore J.S."/>
        </authorList>
    </citation>
    <scope>NUCLEOTIDE SEQUENCE</scope>
    <source>
        <strain evidence="2">F60SS</strain>
    </source>
</reference>
<feature type="region of interest" description="Disordered" evidence="1">
    <location>
        <begin position="1"/>
        <end position="49"/>
    </location>
</feature>
<sequence length="292" mass="31360">MSGSKPAGGGQNSQAPIPPTPPDVTMALKGTRPATLTSTPTIPLDTFNRPTITPPQSKSFKESLLQGNQVITPATTSDFEEQEGDIVSFITLEGPVVKISDQYRAMLHKRSLLQVVCNELGRLVRLDHNTKETLRGRYARIAVEIDLSKPLQSQTGEQMLKNSPTTSAPAASGDQPAAHSAQSLDISFYKKSLRDSEPLEAPISKAHDLTIEDSPPDMNEVRGDHSPLPTAHKSQDPAIMGDPTPSALPLETQLGNVWIEASPMPNGDSNFSIPLFTTLSVPSQITLLSLLA</sequence>
<keyword evidence="3" id="KW-1185">Reference proteome</keyword>
<feature type="region of interest" description="Disordered" evidence="1">
    <location>
        <begin position="153"/>
        <end position="179"/>
    </location>
</feature>
<dbReference type="OrthoDB" id="1002078at2759"/>
<dbReference type="EMBL" id="JAKUCV010005102">
    <property type="protein sequence ID" value="KAJ4832694.1"/>
    <property type="molecule type" value="Genomic_DNA"/>
</dbReference>
<organism evidence="2 3">
    <name type="scientific">Turnera subulata</name>
    <dbReference type="NCBI Taxonomy" id="218843"/>
    <lineage>
        <taxon>Eukaryota</taxon>
        <taxon>Viridiplantae</taxon>
        <taxon>Streptophyta</taxon>
        <taxon>Embryophyta</taxon>
        <taxon>Tracheophyta</taxon>
        <taxon>Spermatophyta</taxon>
        <taxon>Magnoliopsida</taxon>
        <taxon>eudicotyledons</taxon>
        <taxon>Gunneridae</taxon>
        <taxon>Pentapetalae</taxon>
        <taxon>rosids</taxon>
        <taxon>fabids</taxon>
        <taxon>Malpighiales</taxon>
        <taxon>Passifloraceae</taxon>
        <taxon>Turnera</taxon>
    </lineage>
</organism>
<evidence type="ECO:0000313" key="2">
    <source>
        <dbReference type="EMBL" id="KAJ4832694.1"/>
    </source>
</evidence>
<comment type="caution">
    <text evidence="2">The sequence shown here is derived from an EMBL/GenBank/DDBJ whole genome shotgun (WGS) entry which is preliminary data.</text>
</comment>
<proteinExistence type="predicted"/>